<protein>
    <submittedName>
        <fullName evidence="2">Uncharacterized protein</fullName>
    </submittedName>
</protein>
<organism evidence="2">
    <name type="scientific">marine sediment metagenome</name>
    <dbReference type="NCBI Taxonomy" id="412755"/>
    <lineage>
        <taxon>unclassified sequences</taxon>
        <taxon>metagenomes</taxon>
        <taxon>ecological metagenomes</taxon>
    </lineage>
</organism>
<gene>
    <name evidence="2" type="ORF">LCGC14_0345740</name>
</gene>
<dbReference type="AlphaFoldDB" id="A0A0F9TV40"/>
<evidence type="ECO:0000313" key="2">
    <source>
        <dbReference type="EMBL" id="KKN78802.1"/>
    </source>
</evidence>
<dbReference type="EMBL" id="LAZR01000256">
    <property type="protein sequence ID" value="KKN78802.1"/>
    <property type="molecule type" value="Genomic_DNA"/>
</dbReference>
<feature type="region of interest" description="Disordered" evidence="1">
    <location>
        <begin position="208"/>
        <end position="233"/>
    </location>
</feature>
<reference evidence="2" key="1">
    <citation type="journal article" date="2015" name="Nature">
        <title>Complex archaea that bridge the gap between prokaryotes and eukaryotes.</title>
        <authorList>
            <person name="Spang A."/>
            <person name="Saw J.H."/>
            <person name="Jorgensen S.L."/>
            <person name="Zaremba-Niedzwiedzka K."/>
            <person name="Martijn J."/>
            <person name="Lind A.E."/>
            <person name="van Eijk R."/>
            <person name="Schleper C."/>
            <person name="Guy L."/>
            <person name="Ettema T.J."/>
        </authorList>
    </citation>
    <scope>NUCLEOTIDE SEQUENCE</scope>
</reference>
<accession>A0A0F9TV40</accession>
<proteinExistence type="predicted"/>
<evidence type="ECO:0000256" key="1">
    <source>
        <dbReference type="SAM" id="MobiDB-lite"/>
    </source>
</evidence>
<name>A0A0F9TV40_9ZZZZ</name>
<sequence length="249" mass="28057">MPEPESSLMTDTTVEGAAVAAPWFSDENAELVTQQGWKDPNDAIRDYSELQKSASGKIKIPGEGAPEEEVSAFYAKIRGVDTPEGYEITVPDNVPIDQEMVNKIKQWAFDTGAPKIAVETVMRNWLDELSQQSIQSLEVAKKSLQDEWKNDYDVNFELADRFVTNDCSKEFRQVLVDSGLHNHPVFVKEFLSFAKRIATDTFVKGDQKGDKTEAEYKPQYPKSPGMYRNGDDDESKKARAFFVAQGHVY</sequence>
<comment type="caution">
    <text evidence="2">The sequence shown here is derived from an EMBL/GenBank/DDBJ whole genome shotgun (WGS) entry which is preliminary data.</text>
</comment>